<reference evidence="1" key="2">
    <citation type="submission" date="2020-08" db="EMBL/GenBank/DDBJ databases">
        <title>Plant Genome Project.</title>
        <authorList>
            <person name="Zhang R.-G."/>
        </authorList>
    </citation>
    <scope>NUCLEOTIDE SEQUENCE</scope>
    <source>
        <strain evidence="1">Huo1</strain>
        <tissue evidence="1">Leaf</tissue>
    </source>
</reference>
<organism evidence="1">
    <name type="scientific">Salvia splendens</name>
    <name type="common">Scarlet sage</name>
    <dbReference type="NCBI Taxonomy" id="180675"/>
    <lineage>
        <taxon>Eukaryota</taxon>
        <taxon>Viridiplantae</taxon>
        <taxon>Streptophyta</taxon>
        <taxon>Embryophyta</taxon>
        <taxon>Tracheophyta</taxon>
        <taxon>Spermatophyta</taxon>
        <taxon>Magnoliopsida</taxon>
        <taxon>eudicotyledons</taxon>
        <taxon>Gunneridae</taxon>
        <taxon>Pentapetalae</taxon>
        <taxon>asterids</taxon>
        <taxon>lamiids</taxon>
        <taxon>Lamiales</taxon>
        <taxon>Lamiaceae</taxon>
        <taxon>Nepetoideae</taxon>
        <taxon>Mentheae</taxon>
        <taxon>Salviinae</taxon>
        <taxon>Salvia</taxon>
        <taxon>Salvia subgen. Calosphace</taxon>
        <taxon>core Calosphace</taxon>
    </lineage>
</organism>
<gene>
    <name evidence="1" type="ORF">SASPL_147920</name>
</gene>
<dbReference type="EMBL" id="PNBA02000018">
    <property type="protein sequence ID" value="KAG6393675.1"/>
    <property type="molecule type" value="Genomic_DNA"/>
</dbReference>
<keyword evidence="2" id="KW-1185">Reference proteome</keyword>
<dbReference type="AlphaFoldDB" id="A0A8X8WEG9"/>
<dbReference type="PANTHER" id="PTHR31366">
    <property type="entry name" value="UPF0739 PROTEIN C1ORF74"/>
    <property type="match status" value="1"/>
</dbReference>
<sequence>MDAAKLEEVLRVFDKALSQIKWRLKPSSKSRLQTDILALCSRMRPCIMVDYGGKMPELGNNLCAFLEHCKKESSICKLLHVLVVDDMVYLVEARALADFVKSSLETAVLFVDLETDPPKMMTQAEESPAMVQLLSAQKLFSSVFHTDGVNGDHFQRRETQNIGSSLDGPAVFESPVMVDLSHCLQESDVTIPTLNGWLLGYPVVYLFGKDHIERAVYNLSSKSLHIYQIFVTRSNSSSKGNRKEELMSFTVPYDLSLEGSNEPWAKSFLAALKERWEKCKHIWGSLHMEVSGCYPQAIAL</sequence>
<evidence type="ECO:0000313" key="1">
    <source>
        <dbReference type="EMBL" id="KAG6393675.1"/>
    </source>
</evidence>
<comment type="caution">
    <text evidence="1">The sequence shown here is derived from an EMBL/GenBank/DDBJ whole genome shotgun (WGS) entry which is preliminary data.</text>
</comment>
<dbReference type="PANTHER" id="PTHR31366:SF2">
    <property type="entry name" value="UPF0739 PROTEIN C1ORF74"/>
    <property type="match status" value="1"/>
</dbReference>
<accession>A0A8X8WEG9</accession>
<name>A0A8X8WEG9_SALSN</name>
<proteinExistence type="predicted"/>
<protein>
    <submittedName>
        <fullName evidence="1">Uncharacterized protein</fullName>
    </submittedName>
</protein>
<reference evidence="1" key="1">
    <citation type="submission" date="2018-01" db="EMBL/GenBank/DDBJ databases">
        <authorList>
            <person name="Mao J.F."/>
        </authorList>
    </citation>
    <scope>NUCLEOTIDE SEQUENCE</scope>
    <source>
        <strain evidence="1">Huo1</strain>
        <tissue evidence="1">Leaf</tissue>
    </source>
</reference>
<dbReference type="Proteomes" id="UP000298416">
    <property type="component" value="Unassembled WGS sequence"/>
</dbReference>
<evidence type="ECO:0000313" key="2">
    <source>
        <dbReference type="Proteomes" id="UP000298416"/>
    </source>
</evidence>
<dbReference type="InterPro" id="IPR027850">
    <property type="entry name" value="DUF4504"/>
</dbReference>
<dbReference type="Pfam" id="PF14953">
    <property type="entry name" value="DUF4504"/>
    <property type="match status" value="1"/>
</dbReference>